<feature type="transmembrane region" description="Helical" evidence="2">
    <location>
        <begin position="958"/>
        <end position="983"/>
    </location>
</feature>
<sequence>MSMKLSRIWSVTCGPLTTRCRSHPVTNQRRYKSPGLSPCKPRNIVDVISVVVFTIVSFPTFLSLVILPGHSVSSVSPPALFGLLLVIRITLLSLVLDYVRRRSTHACLTDYLCIASNIPVCCCSDPACLTMSLLRPVNKSLRMDPLASRLTHSVTEYSVATGSSSFTPGHSADMDTDRILFRIKQGPRTLEQYTREAKLRHEGPRSSLATFMDFALLCVGSPFTVGGAEEECGNAEMADTHPKMAAAAERVHSMAATTESAYKMAATAVPVRKMAAAPVRVHKMAATAEPVHKMAAKTGLCHVTAAIPEPSQAAAAFPESSQVSKSSQVAAAFPESSQVSKSSQVAAVFPESSQVSESGQATATVPVSSQAMAVVPASSQVRAVFPASSQVKAALPKASQVKAVFPVSSQVTAVVPKSSKVTAVVPEPSKVTAVVPESSQVRAVVPESSKVIVDLHKPSQVTAGLHVSDQVTADLHESSQVTAESGQATTDLHKPGQVTADLHEPSQVTADLHVPGQATVGLHEPSQALTGLHEPSKATADLHEPSQVIAAGPESSHVPPVRPEPSHVSSDRPEPSHVSSVCPGPSHISTVCPEFCLDTSDRQESSQVSSDLPEPCYVMSASVMAITILSIWAASYAPEVPSVTKSAPEVSSVTKSVPEFSSDPPEPHHVMSASVMAITILSMWAAHYAPKVSPVHKSAPEVSSDHESAPEASPVGEAAPMPPEVSASAVEPLMEATFSYGLFASLLVLSASSIPALPRSQSMTRVPALPWRAPALPALPWRAPAPPAAPPSTLPAPPWRALAPPVPPWRAPASPSVLPAPPWRALAPPAPPWRALAPPAPPWWAPALPVLPQSPVPPHGPGPPTLALSRSRPTAPLDCCSVGASGSCSLGGGGGGGGYVMNLVGDLWSAHHQMSLSPCQNTQTVAPHPGLHSPSFSALIGSAPVTNPGLSPCKPRSIVVVISVVVFTIVSFPTFLSLIILPGHSVSSVWLPALFGLLLVIRITLLSLVLDYVHRRSTQHTASNIPVCCSSDPACLTMSLPRPVNKSLRMDPLASRLTHSVNLLVANGHQLLSDSWTMRWTVERGMSNTLATTLYDVSHSSQKRNTRVSIVAPHLCCPTLTGPPCSAENPY</sequence>
<feature type="transmembrane region" description="Helical" evidence="2">
    <location>
        <begin position="79"/>
        <end position="99"/>
    </location>
</feature>
<dbReference type="AlphaFoldDB" id="A0ABD0NK20"/>
<name>A0ABD0NK20_CIRMR</name>
<keyword evidence="2" id="KW-1133">Transmembrane helix</keyword>
<gene>
    <name evidence="3" type="ORF">M9458_041734</name>
</gene>
<evidence type="ECO:0000256" key="1">
    <source>
        <dbReference type="SAM" id="MobiDB-lite"/>
    </source>
</evidence>
<protein>
    <submittedName>
        <fullName evidence="3">Uncharacterized protein</fullName>
    </submittedName>
</protein>
<proteinExistence type="predicted"/>
<keyword evidence="2" id="KW-0472">Membrane</keyword>
<feature type="transmembrane region" description="Helical" evidence="2">
    <location>
        <begin position="989"/>
        <end position="1010"/>
    </location>
</feature>
<evidence type="ECO:0000313" key="4">
    <source>
        <dbReference type="Proteomes" id="UP001529510"/>
    </source>
</evidence>
<keyword evidence="2" id="KW-0812">Transmembrane</keyword>
<feature type="region of interest" description="Disordered" evidence="1">
    <location>
        <begin position="551"/>
        <end position="583"/>
    </location>
</feature>
<comment type="caution">
    <text evidence="3">The sequence shown here is derived from an EMBL/GenBank/DDBJ whole genome shotgun (WGS) entry which is preliminary data.</text>
</comment>
<accession>A0ABD0NK20</accession>
<feature type="transmembrane region" description="Helical" evidence="2">
    <location>
        <begin position="44"/>
        <end position="67"/>
    </location>
</feature>
<keyword evidence="4" id="KW-1185">Reference proteome</keyword>
<evidence type="ECO:0000313" key="3">
    <source>
        <dbReference type="EMBL" id="KAL0162338.1"/>
    </source>
</evidence>
<feature type="transmembrane region" description="Helical" evidence="2">
    <location>
        <begin position="111"/>
        <end position="134"/>
    </location>
</feature>
<dbReference type="EMBL" id="JAMKFB020000021">
    <property type="protein sequence ID" value="KAL0162338.1"/>
    <property type="molecule type" value="Genomic_DNA"/>
</dbReference>
<reference evidence="3 4" key="1">
    <citation type="submission" date="2024-05" db="EMBL/GenBank/DDBJ databases">
        <title>Genome sequencing and assembly of Indian major carp, Cirrhinus mrigala (Hamilton, 1822).</title>
        <authorList>
            <person name="Mohindra V."/>
            <person name="Chowdhury L.M."/>
            <person name="Lal K."/>
            <person name="Jena J.K."/>
        </authorList>
    </citation>
    <scope>NUCLEOTIDE SEQUENCE [LARGE SCALE GENOMIC DNA]</scope>
    <source>
        <strain evidence="3">CM1030</strain>
        <tissue evidence="3">Blood</tissue>
    </source>
</reference>
<feature type="region of interest" description="Disordered" evidence="1">
    <location>
        <begin position="696"/>
        <end position="723"/>
    </location>
</feature>
<dbReference type="Proteomes" id="UP001529510">
    <property type="component" value="Unassembled WGS sequence"/>
</dbReference>
<evidence type="ECO:0000256" key="2">
    <source>
        <dbReference type="SAM" id="Phobius"/>
    </source>
</evidence>
<organism evidence="3 4">
    <name type="scientific">Cirrhinus mrigala</name>
    <name type="common">Mrigala</name>
    <dbReference type="NCBI Taxonomy" id="683832"/>
    <lineage>
        <taxon>Eukaryota</taxon>
        <taxon>Metazoa</taxon>
        <taxon>Chordata</taxon>
        <taxon>Craniata</taxon>
        <taxon>Vertebrata</taxon>
        <taxon>Euteleostomi</taxon>
        <taxon>Actinopterygii</taxon>
        <taxon>Neopterygii</taxon>
        <taxon>Teleostei</taxon>
        <taxon>Ostariophysi</taxon>
        <taxon>Cypriniformes</taxon>
        <taxon>Cyprinidae</taxon>
        <taxon>Labeoninae</taxon>
        <taxon>Labeonini</taxon>
        <taxon>Cirrhinus</taxon>
    </lineage>
</organism>